<dbReference type="PANTHER" id="PTHR11579:SF18">
    <property type="entry name" value="PROTEIN-L-ISOASPARTATE O-METHYLTRANSFERASE"/>
    <property type="match status" value="1"/>
</dbReference>
<evidence type="ECO:0000313" key="4">
    <source>
        <dbReference type="EMBL" id="MET3612597.1"/>
    </source>
</evidence>
<keyword evidence="5" id="KW-1185">Reference proteome</keyword>
<proteinExistence type="inferred from homology"/>
<sequence>MIDFESARARMVDNQLRTTDVTSHSLLSAFLNVPRDAFVPEKLAALAYIDSDLEIAPAADGFAPRYVMEPSPLAKLLQAAEIGSGDAILDVGAGTGYASAIMSRLAKSVVALESDETLAASAKTVLTEQGFANVTVVKGNLEKGYAAEAPFDVIFLNGAVEVVPDALFDQLRDGGRLVAVVGYGNSSAAQLYVREGASVSKRFLFNTSVKPLPGFRKVVEFVF</sequence>
<dbReference type="PANTHER" id="PTHR11579">
    <property type="entry name" value="PROTEIN-L-ISOASPARTATE O-METHYLTRANSFERASE"/>
    <property type="match status" value="1"/>
</dbReference>
<protein>
    <recommendedName>
        <fullName evidence="2">Protein-L-isoaspartate O-methyltransferase</fullName>
    </recommendedName>
    <alternativeName>
        <fullName evidence="3">Protein L-isoaspartyl methyltransferase</fullName>
    </alternativeName>
</protein>
<dbReference type="SUPFAM" id="SSF53335">
    <property type="entry name" value="S-adenosyl-L-methionine-dependent methyltransferases"/>
    <property type="match status" value="1"/>
</dbReference>
<name>A0ABV2IVU4_9HYPH</name>
<keyword evidence="4" id="KW-0489">Methyltransferase</keyword>
<dbReference type="CDD" id="cd02440">
    <property type="entry name" value="AdoMet_MTases"/>
    <property type="match status" value="1"/>
</dbReference>
<dbReference type="Pfam" id="PF01135">
    <property type="entry name" value="PCMT"/>
    <property type="match status" value="1"/>
</dbReference>
<reference evidence="4 5" key="1">
    <citation type="submission" date="2024-06" db="EMBL/GenBank/DDBJ databases">
        <title>Genomic Encyclopedia of Type Strains, Phase IV (KMG-IV): sequencing the most valuable type-strain genomes for metagenomic binning, comparative biology and taxonomic classification.</title>
        <authorList>
            <person name="Goeker M."/>
        </authorList>
    </citation>
    <scope>NUCLEOTIDE SEQUENCE [LARGE SCALE GENOMIC DNA]</scope>
    <source>
        <strain evidence="4 5">DSM 29780</strain>
    </source>
</reference>
<dbReference type="InterPro" id="IPR000682">
    <property type="entry name" value="PCMT"/>
</dbReference>
<comment type="similarity">
    <text evidence="1">Belongs to the methyltransferase superfamily. L-isoaspartyl/D-aspartyl protein methyltransferase family.</text>
</comment>
<dbReference type="Proteomes" id="UP001549047">
    <property type="component" value="Unassembled WGS sequence"/>
</dbReference>
<accession>A0ABV2IVU4</accession>
<evidence type="ECO:0000256" key="1">
    <source>
        <dbReference type="ARBA" id="ARBA00005369"/>
    </source>
</evidence>
<evidence type="ECO:0000256" key="2">
    <source>
        <dbReference type="ARBA" id="ARBA00013346"/>
    </source>
</evidence>
<dbReference type="GO" id="GO:0032259">
    <property type="term" value="P:methylation"/>
    <property type="evidence" value="ECO:0007669"/>
    <property type="project" value="UniProtKB-KW"/>
</dbReference>
<keyword evidence="4" id="KW-0808">Transferase</keyword>
<dbReference type="InterPro" id="IPR029063">
    <property type="entry name" value="SAM-dependent_MTases_sf"/>
</dbReference>
<dbReference type="EMBL" id="JBEPMB010000001">
    <property type="protein sequence ID" value="MET3612597.1"/>
    <property type="molecule type" value="Genomic_DNA"/>
</dbReference>
<comment type="caution">
    <text evidence="4">The sequence shown here is derived from an EMBL/GenBank/DDBJ whole genome shotgun (WGS) entry which is preliminary data.</text>
</comment>
<gene>
    <name evidence="4" type="ORF">ABID16_000902</name>
</gene>
<evidence type="ECO:0000256" key="3">
    <source>
        <dbReference type="ARBA" id="ARBA00030757"/>
    </source>
</evidence>
<dbReference type="GO" id="GO:0004719">
    <property type="term" value="F:protein-L-isoaspartate (D-aspartate) O-methyltransferase activity"/>
    <property type="evidence" value="ECO:0007669"/>
    <property type="project" value="UniProtKB-EC"/>
</dbReference>
<organism evidence="4 5">
    <name type="scientific">Rhizobium aquaticum</name>
    <dbReference type="NCBI Taxonomy" id="1549636"/>
    <lineage>
        <taxon>Bacteria</taxon>
        <taxon>Pseudomonadati</taxon>
        <taxon>Pseudomonadota</taxon>
        <taxon>Alphaproteobacteria</taxon>
        <taxon>Hyphomicrobiales</taxon>
        <taxon>Rhizobiaceae</taxon>
        <taxon>Rhizobium/Agrobacterium group</taxon>
        <taxon>Rhizobium</taxon>
    </lineage>
</organism>
<dbReference type="RefSeq" id="WP_354555158.1">
    <property type="nucleotide sequence ID" value="NZ_JBEPMB010000001.1"/>
</dbReference>
<dbReference type="Gene3D" id="3.40.50.150">
    <property type="entry name" value="Vaccinia Virus protein VP39"/>
    <property type="match status" value="1"/>
</dbReference>
<evidence type="ECO:0000313" key="5">
    <source>
        <dbReference type="Proteomes" id="UP001549047"/>
    </source>
</evidence>